<sequence>MTTSLATISATSLHDLLTDGEEYALLDVREARVTAEQGSILLAVSVPLSTLELRVAGLVPRRSTRVVVYDGGDGLAERGAARLAELGYTDVVVLEGGLAAWAEAGFKVQSGGDHVIGQAFGEWIEEVYSTPHISVEEYRAKLAAGEDVVLLDSRPLPEFENHSLPGGTSVPGAELVYRAGEVVTSPDSLVVVNCAGRTRSILGAQVLINAGLPNRVVSLEGGTQSWVLEGHELDHGESSAAPPPAEQALENAKAAAGRIADRFGVRTVDGDTLRRFRQEQRERSLYLLDVRTPEEFEQGHLAGSVSAPSWDVAPWVFRYIGTHHARIVLVDNDLVRATVAASWIVQFGWGEVFVLRDALAGEVLETGPVQREVLGAPVAGVERVSAAELRDRSDAQVVDLQPSQDFRAGHLPGAVFALRSRLVGSVEEIPGDGPVVLTSPDGVLAELAAAELAPATGRPVRVLDGGTAAWRAHGLPLETGFDAPLHPADDVVASGWRETDPERRKAGFRAYLSWELGLVAELNQDDTVPFATFH</sequence>
<evidence type="ECO:0000313" key="2">
    <source>
        <dbReference type="EMBL" id="TCK26322.1"/>
    </source>
</evidence>
<organism evidence="2 3">
    <name type="scientific">Pseudonocardia endophytica</name>
    <dbReference type="NCBI Taxonomy" id="401976"/>
    <lineage>
        <taxon>Bacteria</taxon>
        <taxon>Bacillati</taxon>
        <taxon>Actinomycetota</taxon>
        <taxon>Actinomycetes</taxon>
        <taxon>Pseudonocardiales</taxon>
        <taxon>Pseudonocardiaceae</taxon>
        <taxon>Pseudonocardia</taxon>
    </lineage>
</organism>
<dbReference type="SMART" id="SM00450">
    <property type="entry name" value="RHOD"/>
    <property type="match status" value="4"/>
</dbReference>
<gene>
    <name evidence="2" type="ORF">EV378_2152</name>
</gene>
<dbReference type="EMBL" id="SMFZ01000001">
    <property type="protein sequence ID" value="TCK26322.1"/>
    <property type="molecule type" value="Genomic_DNA"/>
</dbReference>
<accession>A0A4R1I850</accession>
<reference evidence="2 3" key="1">
    <citation type="submission" date="2019-03" db="EMBL/GenBank/DDBJ databases">
        <title>Sequencing the genomes of 1000 actinobacteria strains.</title>
        <authorList>
            <person name="Klenk H.-P."/>
        </authorList>
    </citation>
    <scope>NUCLEOTIDE SEQUENCE [LARGE SCALE GENOMIC DNA]</scope>
    <source>
        <strain evidence="2 3">DSM 44969</strain>
    </source>
</reference>
<keyword evidence="2" id="KW-0808">Transferase</keyword>
<dbReference type="GO" id="GO:0016740">
    <property type="term" value="F:transferase activity"/>
    <property type="evidence" value="ECO:0007669"/>
    <property type="project" value="UniProtKB-KW"/>
</dbReference>
<feature type="domain" description="Rhodanese" evidence="1">
    <location>
        <begin position="391"/>
        <end position="479"/>
    </location>
</feature>
<dbReference type="InterPro" id="IPR001763">
    <property type="entry name" value="Rhodanese-like_dom"/>
</dbReference>
<dbReference type="RefSeq" id="WP_132423397.1">
    <property type="nucleotide sequence ID" value="NZ_SMFZ01000001.1"/>
</dbReference>
<dbReference type="InterPro" id="IPR050229">
    <property type="entry name" value="GlpE_sulfurtransferase"/>
</dbReference>
<feature type="domain" description="Rhodanese" evidence="1">
    <location>
        <begin position="144"/>
        <end position="235"/>
    </location>
</feature>
<dbReference type="Gene3D" id="3.40.250.10">
    <property type="entry name" value="Rhodanese-like domain"/>
    <property type="match status" value="4"/>
</dbReference>
<dbReference type="AlphaFoldDB" id="A0A4R1I850"/>
<dbReference type="SUPFAM" id="SSF52821">
    <property type="entry name" value="Rhodanese/Cell cycle control phosphatase"/>
    <property type="match status" value="4"/>
</dbReference>
<dbReference type="OrthoDB" id="3196337at2"/>
<proteinExistence type="predicted"/>
<evidence type="ECO:0000313" key="3">
    <source>
        <dbReference type="Proteomes" id="UP000295560"/>
    </source>
</evidence>
<dbReference type="Pfam" id="PF00581">
    <property type="entry name" value="Rhodanese"/>
    <property type="match status" value="4"/>
</dbReference>
<name>A0A4R1I850_PSEEN</name>
<protein>
    <submittedName>
        <fullName evidence="2">Rhodanese-related sulfurtransferase</fullName>
    </submittedName>
</protein>
<dbReference type="InterPro" id="IPR036873">
    <property type="entry name" value="Rhodanese-like_dom_sf"/>
</dbReference>
<evidence type="ECO:0000259" key="1">
    <source>
        <dbReference type="PROSITE" id="PS50206"/>
    </source>
</evidence>
<comment type="caution">
    <text evidence="2">The sequence shown here is derived from an EMBL/GenBank/DDBJ whole genome shotgun (WGS) entry which is preliminary data.</text>
</comment>
<dbReference type="Proteomes" id="UP000295560">
    <property type="component" value="Unassembled WGS sequence"/>
</dbReference>
<dbReference type="PROSITE" id="PS50206">
    <property type="entry name" value="RHODANESE_3"/>
    <property type="match status" value="4"/>
</dbReference>
<keyword evidence="3" id="KW-1185">Reference proteome</keyword>
<feature type="domain" description="Rhodanese" evidence="1">
    <location>
        <begin position="19"/>
        <end position="110"/>
    </location>
</feature>
<feature type="domain" description="Rhodanese" evidence="1">
    <location>
        <begin position="281"/>
        <end position="368"/>
    </location>
</feature>
<dbReference type="PANTHER" id="PTHR43031:SF1">
    <property type="entry name" value="PYRIDINE NUCLEOTIDE-DISULPHIDE OXIDOREDUCTASE"/>
    <property type="match status" value="1"/>
</dbReference>
<dbReference type="PANTHER" id="PTHR43031">
    <property type="entry name" value="FAD-DEPENDENT OXIDOREDUCTASE"/>
    <property type="match status" value="1"/>
</dbReference>